<comment type="caution">
    <text evidence="4">The sequence shown here is derived from an EMBL/GenBank/DDBJ whole genome shotgun (WGS) entry which is preliminary data.</text>
</comment>
<feature type="chain" id="PRO_5035276561" description="C2H2-type domain-containing protein" evidence="3">
    <location>
        <begin position="21"/>
        <end position="868"/>
    </location>
</feature>
<keyword evidence="2" id="KW-0812">Transmembrane</keyword>
<feature type="compositionally biased region" description="Acidic residues" evidence="1">
    <location>
        <begin position="172"/>
        <end position="205"/>
    </location>
</feature>
<feature type="region of interest" description="Disordered" evidence="1">
    <location>
        <begin position="265"/>
        <end position="320"/>
    </location>
</feature>
<evidence type="ECO:0000313" key="4">
    <source>
        <dbReference type="EMBL" id="TNV74350.1"/>
    </source>
</evidence>
<feature type="region of interest" description="Disordered" evidence="1">
    <location>
        <begin position="172"/>
        <end position="230"/>
    </location>
</feature>
<gene>
    <name evidence="4" type="ORF">FGO68_gene15925</name>
</gene>
<evidence type="ECO:0000256" key="1">
    <source>
        <dbReference type="SAM" id="MobiDB-lite"/>
    </source>
</evidence>
<dbReference type="EMBL" id="RRYP01017104">
    <property type="protein sequence ID" value="TNV74350.1"/>
    <property type="molecule type" value="Genomic_DNA"/>
</dbReference>
<feature type="transmembrane region" description="Helical" evidence="2">
    <location>
        <begin position="352"/>
        <end position="372"/>
    </location>
</feature>
<keyword evidence="2" id="KW-0472">Membrane</keyword>
<feature type="transmembrane region" description="Helical" evidence="2">
    <location>
        <begin position="455"/>
        <end position="477"/>
    </location>
</feature>
<keyword evidence="2" id="KW-1133">Transmembrane helix</keyword>
<evidence type="ECO:0000256" key="2">
    <source>
        <dbReference type="SAM" id="Phobius"/>
    </source>
</evidence>
<proteinExistence type="predicted"/>
<dbReference type="Proteomes" id="UP000785679">
    <property type="component" value="Unassembled WGS sequence"/>
</dbReference>
<feature type="transmembrane region" description="Helical" evidence="2">
    <location>
        <begin position="44"/>
        <end position="65"/>
    </location>
</feature>
<sequence length="868" mass="101914">MGAYVTLVSLLILIPDKTDAGKVPEAYDGNIWEFFIWKRSNILFTSVFLMFFELAVIQFSFSALYGDNAWTMMGVFKVIEIIVETMLDKAVEEALMLSPLQVSFAVVLGLTGFGAANFLDFLQGYFIDVGIGMFERPYLDNVIEVVQGALEDSIPKIRRAFIKWIDVKEDDEEEKKDDKEEDEFDDDKKDEEEEKEGEEEEEDSDEHPSSGSDIVYSDDSSLESNLDDLSLDDDPNMLLFMRNQQNDSEVPSIDVSFELREKKRSEKEAKAKRQKDLERHLRGKAGEEEAAKEHEKEFAEYQKQKEEEAKQEQAQDEEDVQMDDVELQEVEPLIDFYGGFCNDTLSVIYQPFFTGLIWVYYDETVVAALYGIRIQDFIFYFLFNLIIIPFQGTIDILFQNLQEWYHGLPAHDYADFLAFKFRKRKILWKGNEENVNNQVEETLRSLDQMCFSSQYYFIITLCASGFNQMVLGIQILLGQPDYNIFGDMATIPLIFFMIALSIIVHRLCIWSGHRIRIWYVQKPIDKVVVKIDNTDILLLFDRVLNPKKYKSAFNKDTLPGVKFNSYKWMNADRMKTEEDRNKIDLATDRIIAESYRELFMKNNKPWMQEQLYEIFTPRTLFLYRDQILDQFQRVMGDLDPVLSEDEQGEKDSSLDSDIVDTDSFEDETKKKKGPEKVEELKWVKANDTPMTRAIIKFWIMRARFRQKARMEVQPIIDYMRKPFCLYCRTIYGLKVELIQNIEDLFNNFLKIKKQNLVQYKIVDWQRFFAKNASTRTICQDCHREIELYHIKLKKHFRDKERKKLGIQEEDPLGDSDQEDEILDEVVTIEGRKKKVMSISSQAKQIIRLWVKAARINLDGRGRMKERDG</sequence>
<accession>A0A8J8NHF5</accession>
<evidence type="ECO:0000313" key="5">
    <source>
        <dbReference type="Proteomes" id="UP000785679"/>
    </source>
</evidence>
<organism evidence="4 5">
    <name type="scientific">Halteria grandinella</name>
    <dbReference type="NCBI Taxonomy" id="5974"/>
    <lineage>
        <taxon>Eukaryota</taxon>
        <taxon>Sar</taxon>
        <taxon>Alveolata</taxon>
        <taxon>Ciliophora</taxon>
        <taxon>Intramacronucleata</taxon>
        <taxon>Spirotrichea</taxon>
        <taxon>Stichotrichia</taxon>
        <taxon>Sporadotrichida</taxon>
        <taxon>Halteriidae</taxon>
        <taxon>Halteria</taxon>
    </lineage>
</organism>
<dbReference type="OrthoDB" id="287164at2759"/>
<feature type="transmembrane region" description="Helical" evidence="2">
    <location>
        <begin position="378"/>
        <end position="398"/>
    </location>
</feature>
<protein>
    <recommendedName>
        <fullName evidence="6">C2H2-type domain-containing protein</fullName>
    </recommendedName>
</protein>
<feature type="compositionally biased region" description="Basic and acidic residues" evidence="1">
    <location>
        <begin position="265"/>
        <end position="313"/>
    </location>
</feature>
<reference evidence="4" key="1">
    <citation type="submission" date="2019-06" db="EMBL/GenBank/DDBJ databases">
        <authorList>
            <person name="Zheng W."/>
        </authorList>
    </citation>
    <scope>NUCLEOTIDE SEQUENCE</scope>
    <source>
        <strain evidence="4">QDHG01</strain>
    </source>
</reference>
<evidence type="ECO:0008006" key="6">
    <source>
        <dbReference type="Google" id="ProtNLM"/>
    </source>
</evidence>
<keyword evidence="5" id="KW-1185">Reference proteome</keyword>
<dbReference type="AlphaFoldDB" id="A0A8J8NHF5"/>
<evidence type="ECO:0000256" key="3">
    <source>
        <dbReference type="SAM" id="SignalP"/>
    </source>
</evidence>
<name>A0A8J8NHF5_HALGN</name>
<keyword evidence="3" id="KW-0732">Signal</keyword>
<feature type="transmembrane region" description="Helical" evidence="2">
    <location>
        <begin position="489"/>
        <end position="509"/>
    </location>
</feature>
<feature type="signal peptide" evidence="3">
    <location>
        <begin position="1"/>
        <end position="20"/>
    </location>
</feature>